<dbReference type="Proteomes" id="UP000323392">
    <property type="component" value="Unassembled WGS sequence"/>
</dbReference>
<name>A0ABY1IS89_CLOPD</name>
<gene>
    <name evidence="1" type="ORF">SAMN05661008_00249</name>
</gene>
<protein>
    <submittedName>
        <fullName evidence="1">Uncharacterized protein</fullName>
    </submittedName>
</protein>
<proteinExistence type="predicted"/>
<comment type="caution">
    <text evidence="1">The sequence shown here is derived from an EMBL/GenBank/DDBJ whole genome shotgun (WGS) entry which is preliminary data.</text>
</comment>
<organism evidence="1 2">
    <name type="scientific">Alkalithermobacter thermoalcaliphilus JW-YL-7 = DSM 7308</name>
    <dbReference type="NCBI Taxonomy" id="1121328"/>
    <lineage>
        <taxon>Bacteria</taxon>
        <taxon>Bacillati</taxon>
        <taxon>Bacillota</taxon>
        <taxon>Clostridia</taxon>
        <taxon>Peptostreptococcales</taxon>
        <taxon>Tepidibacteraceae</taxon>
        <taxon>Alkalithermobacter</taxon>
    </lineage>
</organism>
<reference evidence="1 2" key="1">
    <citation type="submission" date="2016-11" db="EMBL/GenBank/DDBJ databases">
        <authorList>
            <person name="Varghese N."/>
            <person name="Submissions S."/>
        </authorList>
    </citation>
    <scope>NUCLEOTIDE SEQUENCE [LARGE SCALE GENOMIC DNA]</scope>
    <source>
        <strain evidence="1 2">DSM 7308</strain>
    </source>
</reference>
<sequence>MSALCDEINMYNITWSEFVNENLVVRYMSGYLTENSFNVMNNLYLSEYSNCSFPTLIKTNNVLWNMWIQMDKIYSSYSLDYGKTWSNPKEDYKSTQENIIRYKFVTNNKEDIKKYRLDAAFGTYCCGISFVGFTDIHEKKDGF</sequence>
<evidence type="ECO:0000313" key="2">
    <source>
        <dbReference type="Proteomes" id="UP000323392"/>
    </source>
</evidence>
<accession>A0ABY1IS89</accession>
<keyword evidence="2" id="KW-1185">Reference proteome</keyword>
<dbReference type="EMBL" id="FRBG01000001">
    <property type="protein sequence ID" value="SHK42944.1"/>
    <property type="molecule type" value="Genomic_DNA"/>
</dbReference>
<evidence type="ECO:0000313" key="1">
    <source>
        <dbReference type="EMBL" id="SHK42944.1"/>
    </source>
</evidence>